<evidence type="ECO:0000256" key="1">
    <source>
        <dbReference type="SAM" id="MobiDB-lite"/>
    </source>
</evidence>
<feature type="chain" id="PRO_5047529795" evidence="2">
    <location>
        <begin position="24"/>
        <end position="256"/>
    </location>
</feature>
<dbReference type="EMBL" id="JAMXFF010000005">
    <property type="protein sequence ID" value="MCT7965665.1"/>
    <property type="molecule type" value="Genomic_DNA"/>
</dbReference>
<dbReference type="Proteomes" id="UP001525890">
    <property type="component" value="Unassembled WGS sequence"/>
</dbReference>
<name>A0ABT2MLP0_9CYAN</name>
<keyword evidence="4" id="KW-1185">Reference proteome</keyword>
<gene>
    <name evidence="3" type="ORF">NG799_04860</name>
</gene>
<dbReference type="Pfam" id="PF06051">
    <property type="entry name" value="DUF928"/>
    <property type="match status" value="1"/>
</dbReference>
<evidence type="ECO:0000313" key="4">
    <source>
        <dbReference type="Proteomes" id="UP001525890"/>
    </source>
</evidence>
<sequence length="256" mass="27838">MLNPLFYLKAIALSTLCILSLSALPTALRTLAQTLPSQTPEVMPPLDPDDKPPTLPAGPRDECLTGENSASLIPLLPDLNQKIGLTVSPHPSIFVYIPQTRAETAQFVLIDEQRNSIYSQAVPLEGTPGILSITVPEDANIPALEPNQTYSWTLALLCPTTAGIREANIYVTGRIQRVENPELAQQVSQATPQQLPSLYAQAGIWHDTLHTLAQLRRENPDDTDLTAYWDRLLTDVGLADIAQAPLLPLDSDPATP</sequence>
<evidence type="ECO:0000256" key="2">
    <source>
        <dbReference type="SAM" id="SignalP"/>
    </source>
</evidence>
<reference evidence="3 4" key="1">
    <citation type="journal article" date="2022" name="Front. Microbiol.">
        <title>High genomic differentiation and limited gene flow indicate recent cryptic speciation within the genus Laspinema (cyanobacteria).</title>
        <authorList>
            <person name="Stanojkovic A."/>
            <person name="Skoupy S."/>
            <person name="Skaloud P."/>
            <person name="Dvorak P."/>
        </authorList>
    </citation>
    <scope>NUCLEOTIDE SEQUENCE [LARGE SCALE GENOMIC DNA]</scope>
    <source>
        <strain evidence="3 4">D2a</strain>
    </source>
</reference>
<comment type="caution">
    <text evidence="3">The sequence shown here is derived from an EMBL/GenBank/DDBJ whole genome shotgun (WGS) entry which is preliminary data.</text>
</comment>
<feature type="region of interest" description="Disordered" evidence="1">
    <location>
        <begin position="38"/>
        <end position="59"/>
    </location>
</feature>
<organism evidence="3 4">
    <name type="scientific">Laspinema palackyanum D2a</name>
    <dbReference type="NCBI Taxonomy" id="2953684"/>
    <lineage>
        <taxon>Bacteria</taxon>
        <taxon>Bacillati</taxon>
        <taxon>Cyanobacteriota</taxon>
        <taxon>Cyanophyceae</taxon>
        <taxon>Oscillatoriophycideae</taxon>
        <taxon>Oscillatoriales</taxon>
        <taxon>Laspinemataceae</taxon>
        <taxon>Laspinema</taxon>
        <taxon>Laspinema palackyanum</taxon>
    </lineage>
</organism>
<dbReference type="RefSeq" id="WP_368005356.1">
    <property type="nucleotide sequence ID" value="NZ_JAMXFF010000005.1"/>
</dbReference>
<protein>
    <submittedName>
        <fullName evidence="3">DUF928 domain-containing protein</fullName>
    </submittedName>
</protein>
<accession>A0ABT2MLP0</accession>
<keyword evidence="2" id="KW-0732">Signal</keyword>
<proteinExistence type="predicted"/>
<evidence type="ECO:0000313" key="3">
    <source>
        <dbReference type="EMBL" id="MCT7965665.1"/>
    </source>
</evidence>
<dbReference type="InterPro" id="IPR010328">
    <property type="entry name" value="DUF928"/>
</dbReference>
<feature type="signal peptide" evidence="2">
    <location>
        <begin position="1"/>
        <end position="23"/>
    </location>
</feature>